<evidence type="ECO:0000313" key="2">
    <source>
        <dbReference type="EMBL" id="KAG7443992.1"/>
    </source>
</evidence>
<evidence type="ECO:0000256" key="1">
    <source>
        <dbReference type="SAM" id="MobiDB-lite"/>
    </source>
</evidence>
<sequence length="133" mass="15154">MCKDEDSGGFRETSPSTTDCDQGKHRVYMFSCRAKGMSKESQSRHRSYTELRVDRVPIPSNLTIILQPSYPVRSSGFCATSSVEYDDIYPEMERIACLHPNIHLIWPSKVDHDAGKPLWAVERAVEVFETGRE</sequence>
<dbReference type="Proteomes" id="UP000812287">
    <property type="component" value="Unassembled WGS sequence"/>
</dbReference>
<dbReference type="GeneID" id="66101656"/>
<protein>
    <submittedName>
        <fullName evidence="2">Uncharacterized protein</fullName>
    </submittedName>
</protein>
<gene>
    <name evidence="2" type="ORF">BT62DRAFT_1078158</name>
</gene>
<organism evidence="2 3">
    <name type="scientific">Guyanagaster necrorhizus</name>
    <dbReference type="NCBI Taxonomy" id="856835"/>
    <lineage>
        <taxon>Eukaryota</taxon>
        <taxon>Fungi</taxon>
        <taxon>Dikarya</taxon>
        <taxon>Basidiomycota</taxon>
        <taxon>Agaricomycotina</taxon>
        <taxon>Agaricomycetes</taxon>
        <taxon>Agaricomycetidae</taxon>
        <taxon>Agaricales</taxon>
        <taxon>Marasmiineae</taxon>
        <taxon>Physalacriaceae</taxon>
        <taxon>Guyanagaster</taxon>
    </lineage>
</organism>
<dbReference type="RefSeq" id="XP_043037492.1">
    <property type="nucleotide sequence ID" value="XM_043179362.1"/>
</dbReference>
<proteinExistence type="predicted"/>
<keyword evidence="3" id="KW-1185">Reference proteome</keyword>
<evidence type="ECO:0000313" key="3">
    <source>
        <dbReference type="Proteomes" id="UP000812287"/>
    </source>
</evidence>
<reference evidence="2" key="1">
    <citation type="submission" date="2020-11" db="EMBL/GenBank/DDBJ databases">
        <title>Adaptations for nitrogen fixation in a non-lichenized fungal sporocarp promotes dispersal by wood-feeding termites.</title>
        <authorList>
            <consortium name="DOE Joint Genome Institute"/>
            <person name="Koch R.A."/>
            <person name="Yoon G."/>
            <person name="Arayal U."/>
            <person name="Lail K."/>
            <person name="Amirebrahimi M."/>
            <person name="Labutti K."/>
            <person name="Lipzen A."/>
            <person name="Riley R."/>
            <person name="Barry K."/>
            <person name="Henrissat B."/>
            <person name="Grigoriev I.V."/>
            <person name="Herr J.R."/>
            <person name="Aime M.C."/>
        </authorList>
    </citation>
    <scope>NUCLEOTIDE SEQUENCE</scope>
    <source>
        <strain evidence="2">MCA 3950</strain>
    </source>
</reference>
<dbReference type="OrthoDB" id="2982755at2759"/>
<comment type="caution">
    <text evidence="2">The sequence shown here is derived from an EMBL/GenBank/DDBJ whole genome shotgun (WGS) entry which is preliminary data.</text>
</comment>
<feature type="region of interest" description="Disordered" evidence="1">
    <location>
        <begin position="1"/>
        <end position="20"/>
    </location>
</feature>
<dbReference type="EMBL" id="MU250542">
    <property type="protein sequence ID" value="KAG7443992.1"/>
    <property type="molecule type" value="Genomic_DNA"/>
</dbReference>
<name>A0A9P8ARL9_9AGAR</name>
<dbReference type="AlphaFoldDB" id="A0A9P8ARL9"/>
<accession>A0A9P8ARL9</accession>